<evidence type="ECO:0000256" key="3">
    <source>
        <dbReference type="SAM" id="Phobius"/>
    </source>
</evidence>
<name>A0A6C0EHX2_9ZZZZ</name>
<dbReference type="EMBL" id="MN738849">
    <property type="protein sequence ID" value="QHT27980.1"/>
    <property type="molecule type" value="Genomic_DNA"/>
</dbReference>
<feature type="domain" description="Glycosyl transferase family 25" evidence="4">
    <location>
        <begin position="100"/>
        <end position="311"/>
    </location>
</feature>
<organism evidence="5">
    <name type="scientific">viral metagenome</name>
    <dbReference type="NCBI Taxonomy" id="1070528"/>
    <lineage>
        <taxon>unclassified sequences</taxon>
        <taxon>metagenomes</taxon>
        <taxon>organismal metagenomes</taxon>
    </lineage>
</organism>
<keyword evidence="3" id="KW-0472">Membrane</keyword>
<dbReference type="InterPro" id="IPR002654">
    <property type="entry name" value="Glyco_trans_25"/>
</dbReference>
<evidence type="ECO:0000259" key="4">
    <source>
        <dbReference type="Pfam" id="PF01755"/>
    </source>
</evidence>
<feature type="transmembrane region" description="Helical" evidence="3">
    <location>
        <begin position="377"/>
        <end position="396"/>
    </location>
</feature>
<proteinExistence type="predicted"/>
<keyword evidence="3" id="KW-1133">Transmembrane helix</keyword>
<keyword evidence="3" id="KW-0812">Transmembrane</keyword>
<dbReference type="Pfam" id="PF01755">
    <property type="entry name" value="Glyco_transf_25"/>
    <property type="match status" value="1"/>
</dbReference>
<dbReference type="AlphaFoldDB" id="A0A6C0EHX2"/>
<feature type="coiled-coil region" evidence="1">
    <location>
        <begin position="53"/>
        <end position="97"/>
    </location>
</feature>
<protein>
    <recommendedName>
        <fullName evidence="4">Glycosyl transferase family 25 domain-containing protein</fullName>
    </recommendedName>
</protein>
<feature type="region of interest" description="Disordered" evidence="2">
    <location>
        <begin position="24"/>
        <end position="43"/>
    </location>
</feature>
<accession>A0A6C0EHX2</accession>
<keyword evidence="1" id="KW-0175">Coiled coil</keyword>
<evidence type="ECO:0000256" key="1">
    <source>
        <dbReference type="SAM" id="Coils"/>
    </source>
</evidence>
<evidence type="ECO:0000313" key="5">
    <source>
        <dbReference type="EMBL" id="QHT27980.1"/>
    </source>
</evidence>
<evidence type="ECO:0000256" key="2">
    <source>
        <dbReference type="SAM" id="MobiDB-lite"/>
    </source>
</evidence>
<reference evidence="5" key="1">
    <citation type="journal article" date="2020" name="Nature">
        <title>Giant virus diversity and host interactions through global metagenomics.</title>
        <authorList>
            <person name="Schulz F."/>
            <person name="Roux S."/>
            <person name="Paez-Espino D."/>
            <person name="Jungbluth S."/>
            <person name="Walsh D.A."/>
            <person name="Denef V.J."/>
            <person name="McMahon K.D."/>
            <person name="Konstantinidis K.T."/>
            <person name="Eloe-Fadrosh E.A."/>
            <person name="Kyrpides N.C."/>
            <person name="Woyke T."/>
        </authorList>
    </citation>
    <scope>NUCLEOTIDE SEQUENCE</scope>
    <source>
        <strain evidence="5">GVMAG-M-3300000115-19</strain>
    </source>
</reference>
<sequence length="412" mass="48170">MNKVLEEELIIKQEDIEEAIDYIETEEDVEEDVGEDIEEEEIGDIEEEEIGDIEEEEEIGEIEEEEIEQEEIEEKYVEEETENLANTTKMVENEKNTINQMYILNLDSKTERWDTITNKLKSVDNQLTYYQFCGIDGSKLNTNEIRSNVPNTSGRFFMTPEIYGKAQSHYLLWKNILKENMENNLTHKDWFLVLEDDAIIPDNFNDYINNLQQFLDTIPPDIIDNTDMFNLSPVGDYCKKKNFHNKVMTLLTSIGTTIKSKRKFDNSVLHQLDIMKEKWSLLNSNFPLCTHAYLINKKQIENLIKIIDERKIYYHLDWMLNFEGLNINSITPISIKRGGFNDATTSTLTNPSLPVKVFTMFNKELACDLGKPAFNIMGMYQINILIILYAIFILIWEALNIPGRLNDFFNRV</sequence>